<dbReference type="PANTHER" id="PTHR46097">
    <property type="entry name" value="G PROTEIN-COUPLED RECEPTOR KINASE INTERACTING ARFGAP"/>
    <property type="match status" value="1"/>
</dbReference>
<dbReference type="GO" id="GO:0032012">
    <property type="term" value="P:regulation of ARF protein signal transduction"/>
    <property type="evidence" value="ECO:0007669"/>
    <property type="project" value="InterPro"/>
</dbReference>
<dbReference type="EMBL" id="JWZT01005339">
    <property type="protein sequence ID" value="KII61370.1"/>
    <property type="molecule type" value="Genomic_DNA"/>
</dbReference>
<dbReference type="InterPro" id="IPR001164">
    <property type="entry name" value="ArfGAP_dom"/>
</dbReference>
<evidence type="ECO:0000256" key="4">
    <source>
        <dbReference type="SAM" id="MobiDB-lite"/>
    </source>
</evidence>
<evidence type="ECO:0000256" key="1">
    <source>
        <dbReference type="ARBA" id="ARBA00022723"/>
    </source>
</evidence>
<proteinExistence type="predicted"/>
<dbReference type="Gene3D" id="1.10.220.150">
    <property type="entry name" value="Arf GTPase activating protein"/>
    <property type="match status" value="1"/>
</dbReference>
<name>A0A0C2M2R0_THEKT</name>
<evidence type="ECO:0000313" key="7">
    <source>
        <dbReference type="Proteomes" id="UP000031668"/>
    </source>
</evidence>
<reference evidence="6 7" key="1">
    <citation type="journal article" date="2014" name="Genome Biol. Evol.">
        <title>The genome of the myxosporean Thelohanellus kitauei shows adaptations to nutrient acquisition within its fish host.</title>
        <authorList>
            <person name="Yang Y."/>
            <person name="Xiong J."/>
            <person name="Zhou Z."/>
            <person name="Huo F."/>
            <person name="Miao W."/>
            <person name="Ran C."/>
            <person name="Liu Y."/>
            <person name="Zhang J."/>
            <person name="Feng J."/>
            <person name="Wang M."/>
            <person name="Wang M."/>
            <person name="Wang L."/>
            <person name="Yao B."/>
        </authorList>
    </citation>
    <scope>NUCLEOTIDE SEQUENCE [LARGE SCALE GENOMIC DNA]</scope>
    <source>
        <strain evidence="6">Wuqing</strain>
    </source>
</reference>
<organism evidence="6 7">
    <name type="scientific">Thelohanellus kitauei</name>
    <name type="common">Myxosporean</name>
    <dbReference type="NCBI Taxonomy" id="669202"/>
    <lineage>
        <taxon>Eukaryota</taxon>
        <taxon>Metazoa</taxon>
        <taxon>Cnidaria</taxon>
        <taxon>Myxozoa</taxon>
        <taxon>Myxosporea</taxon>
        <taxon>Bivalvulida</taxon>
        <taxon>Platysporina</taxon>
        <taxon>Myxobolidae</taxon>
        <taxon>Thelohanellus</taxon>
    </lineage>
</organism>
<dbReference type="SUPFAM" id="SSF48403">
    <property type="entry name" value="Ankyrin repeat"/>
    <property type="match status" value="1"/>
</dbReference>
<dbReference type="AlphaFoldDB" id="A0A0C2M2R0"/>
<feature type="region of interest" description="Disordered" evidence="4">
    <location>
        <begin position="397"/>
        <end position="440"/>
    </location>
</feature>
<dbReference type="GO" id="GO:0036465">
    <property type="term" value="P:synaptic vesicle recycling"/>
    <property type="evidence" value="ECO:0007669"/>
    <property type="project" value="TreeGrafter"/>
</dbReference>
<dbReference type="GO" id="GO:0008277">
    <property type="term" value="P:regulation of G protein-coupled receptor signaling pathway"/>
    <property type="evidence" value="ECO:0007669"/>
    <property type="project" value="TreeGrafter"/>
</dbReference>
<dbReference type="SUPFAM" id="SSF57863">
    <property type="entry name" value="ArfGap/RecO-like zinc finger"/>
    <property type="match status" value="1"/>
</dbReference>
<dbReference type="OrthoDB" id="10007940at2759"/>
<keyword evidence="2" id="KW-0862">Zinc</keyword>
<dbReference type="Pfam" id="PF01412">
    <property type="entry name" value="ArfGap"/>
    <property type="match status" value="1"/>
</dbReference>
<keyword evidence="1" id="KW-0479">Metal-binding</keyword>
<evidence type="ECO:0000256" key="3">
    <source>
        <dbReference type="PROSITE-ProRule" id="PRU00288"/>
    </source>
</evidence>
<dbReference type="PANTHER" id="PTHR46097:SF3">
    <property type="entry name" value="ARF GTPASE-ACTIVATING PROTEIN GIT"/>
    <property type="match status" value="1"/>
</dbReference>
<dbReference type="GO" id="GO:0005096">
    <property type="term" value="F:GTPase activator activity"/>
    <property type="evidence" value="ECO:0007669"/>
    <property type="project" value="InterPro"/>
</dbReference>
<dbReference type="SMART" id="SM00105">
    <property type="entry name" value="ArfGap"/>
    <property type="match status" value="1"/>
</dbReference>
<dbReference type="InterPro" id="IPR037278">
    <property type="entry name" value="ARFGAP/RecO"/>
</dbReference>
<keyword evidence="7" id="KW-1185">Reference proteome</keyword>
<feature type="domain" description="Arf-GAP" evidence="5">
    <location>
        <begin position="1"/>
        <end position="121"/>
    </location>
</feature>
<dbReference type="InterPro" id="IPR047161">
    <property type="entry name" value="GIT-like"/>
</dbReference>
<comment type="caution">
    <text evidence="6">The sequence shown here is derived from an EMBL/GenBank/DDBJ whole genome shotgun (WGS) entry which is preliminary data.</text>
</comment>
<accession>A0A0C2M2R0</accession>
<sequence length="557" mass="64106">MDYKNLPCSDCGYEGCNWLSLNNFVILCDRCVVVHFNLGSMISQIYHINHLSCVPSIFSKLFDDMWTRSAHALWVQNLKNFLELNPSRSRIYPQSNKNERKEFIQLKYKQRTFLTPMSNSFEADIVIKNTIKNGDQIGLFRSIINNADLEAKDPNGQSLIHIAVKDENKHALAMLYLWGANIYENNSFMESAIDIAVEAKNTSMISALIEIIMEIPDMFTLYLAGYKPDHEMDVHLVLPNLSKLGFNQDLPCVEMSKFLKKVHFILFLISSEDFTDLSSDIYEECVRRLCEAENKKCNGIPEAFRILPMCTLVPDPRNKFRASLSKYDGPRFALLLYHLLYEISQFKGTNAINEVDFKEKIDEQPIIRYNIQRKDIWREEPKYESSSNPLESYLHQKTSTDVPKKQATPTPIIHGKPPPILDKQENHESKSSSTPKINEKEKFNRWKQGFDDVVDKLFRIIELTQRSVKVQNGSGVKKGIVDSATNVKSLITFCQNCSIIELKSELKFLELVSFVKRLNEVNNGPDEAHKKFATLTDILNEFKSALDVLNDRVQKFS</sequence>
<keyword evidence="3" id="KW-0863">Zinc-finger</keyword>
<evidence type="ECO:0000256" key="2">
    <source>
        <dbReference type="ARBA" id="ARBA00022833"/>
    </source>
</evidence>
<dbReference type="Gene3D" id="1.25.40.20">
    <property type="entry name" value="Ankyrin repeat-containing domain"/>
    <property type="match status" value="1"/>
</dbReference>
<protein>
    <submittedName>
        <fullName evidence="6">ARF GTPase-activating protein GIT2</fullName>
    </submittedName>
</protein>
<evidence type="ECO:0000313" key="6">
    <source>
        <dbReference type="EMBL" id="KII61370.1"/>
    </source>
</evidence>
<dbReference type="Proteomes" id="UP000031668">
    <property type="component" value="Unassembled WGS sequence"/>
</dbReference>
<dbReference type="InterPro" id="IPR038508">
    <property type="entry name" value="ArfGAP_dom_sf"/>
</dbReference>
<dbReference type="GO" id="GO:0031267">
    <property type="term" value="F:small GTPase binding"/>
    <property type="evidence" value="ECO:0007669"/>
    <property type="project" value="TreeGrafter"/>
</dbReference>
<gene>
    <name evidence="6" type="ORF">RF11_12784</name>
</gene>
<dbReference type="InterPro" id="IPR036770">
    <property type="entry name" value="Ankyrin_rpt-contain_sf"/>
</dbReference>
<dbReference type="GO" id="GO:0008270">
    <property type="term" value="F:zinc ion binding"/>
    <property type="evidence" value="ECO:0007669"/>
    <property type="project" value="UniProtKB-KW"/>
</dbReference>
<dbReference type="PROSITE" id="PS50115">
    <property type="entry name" value="ARFGAP"/>
    <property type="match status" value="1"/>
</dbReference>
<dbReference type="GO" id="GO:0098793">
    <property type="term" value="C:presynapse"/>
    <property type="evidence" value="ECO:0007669"/>
    <property type="project" value="GOC"/>
</dbReference>
<evidence type="ECO:0000259" key="5">
    <source>
        <dbReference type="PROSITE" id="PS50115"/>
    </source>
</evidence>